<keyword evidence="2 5" id="KW-0689">Ribosomal protein</keyword>
<dbReference type="SUPFAM" id="SSF50249">
    <property type="entry name" value="Nucleic acid-binding proteins"/>
    <property type="match status" value="1"/>
</dbReference>
<comment type="similarity">
    <text evidence="1">Belongs to the universal ribosomal protein uS12 family.</text>
</comment>
<organism evidence="5 6">
    <name type="scientific">Ditylenchus destructor</name>
    <dbReference type="NCBI Taxonomy" id="166010"/>
    <lineage>
        <taxon>Eukaryota</taxon>
        <taxon>Metazoa</taxon>
        <taxon>Ecdysozoa</taxon>
        <taxon>Nematoda</taxon>
        <taxon>Chromadorea</taxon>
        <taxon>Rhabditida</taxon>
        <taxon>Tylenchina</taxon>
        <taxon>Tylenchomorpha</taxon>
        <taxon>Sphaerularioidea</taxon>
        <taxon>Anguinidae</taxon>
        <taxon>Anguininae</taxon>
        <taxon>Ditylenchus</taxon>
    </lineage>
</organism>
<dbReference type="InterPro" id="IPR012340">
    <property type="entry name" value="NA-bd_OB-fold"/>
</dbReference>
<dbReference type="PRINTS" id="PR01034">
    <property type="entry name" value="RIBOSOMALS12"/>
</dbReference>
<comment type="caution">
    <text evidence="5">The sequence shown here is derived from an EMBL/GenBank/DDBJ whole genome shotgun (WGS) entry which is preliminary data.</text>
</comment>
<evidence type="ECO:0000256" key="1">
    <source>
        <dbReference type="ARBA" id="ARBA00005657"/>
    </source>
</evidence>
<accession>A0AAD4NG78</accession>
<dbReference type="GO" id="GO:0003735">
    <property type="term" value="F:structural constituent of ribosome"/>
    <property type="evidence" value="ECO:0007669"/>
    <property type="project" value="InterPro"/>
</dbReference>
<evidence type="ECO:0000313" key="6">
    <source>
        <dbReference type="Proteomes" id="UP001201812"/>
    </source>
</evidence>
<dbReference type="GO" id="GO:0015935">
    <property type="term" value="C:small ribosomal subunit"/>
    <property type="evidence" value="ECO:0007669"/>
    <property type="project" value="InterPro"/>
</dbReference>
<keyword evidence="6" id="KW-1185">Reference proteome</keyword>
<dbReference type="AlphaFoldDB" id="A0AAD4NG78"/>
<dbReference type="GO" id="GO:0006412">
    <property type="term" value="P:translation"/>
    <property type="evidence" value="ECO:0007669"/>
    <property type="project" value="InterPro"/>
</dbReference>
<dbReference type="PANTHER" id="PTHR11652">
    <property type="entry name" value="30S RIBOSOMAL PROTEIN S12 FAMILY MEMBER"/>
    <property type="match status" value="1"/>
</dbReference>
<proteinExistence type="inferred from homology"/>
<dbReference type="Proteomes" id="UP001201812">
    <property type="component" value="Unassembled WGS sequence"/>
</dbReference>
<gene>
    <name evidence="5" type="ORF">DdX_03970</name>
</gene>
<dbReference type="InterPro" id="IPR006032">
    <property type="entry name" value="Ribosomal_uS12"/>
</dbReference>
<dbReference type="Gene3D" id="2.40.50.140">
    <property type="entry name" value="Nucleic acid-binding proteins"/>
    <property type="match status" value="1"/>
</dbReference>
<evidence type="ECO:0000256" key="4">
    <source>
        <dbReference type="ARBA" id="ARBA00035248"/>
    </source>
</evidence>
<reference evidence="5" key="1">
    <citation type="submission" date="2022-01" db="EMBL/GenBank/DDBJ databases">
        <title>Genome Sequence Resource for Two Populations of Ditylenchus destructor, the Migratory Endoparasitic Phytonematode.</title>
        <authorList>
            <person name="Zhang H."/>
            <person name="Lin R."/>
            <person name="Xie B."/>
        </authorList>
    </citation>
    <scope>NUCLEOTIDE SEQUENCE</scope>
    <source>
        <strain evidence="5">BazhouSP</strain>
    </source>
</reference>
<name>A0AAD4NG78_9BILA</name>
<dbReference type="EMBL" id="JAKKPZ010000003">
    <property type="protein sequence ID" value="KAI1723794.1"/>
    <property type="molecule type" value="Genomic_DNA"/>
</dbReference>
<sequence length="150" mass="16583">MFAFSPKLASLSALRSLIVPSVSQISSIHTSACAQDGLLARMYRRGGPPSHECTKAKPISGFHYFSGIVLKTMIMHPRKPNSGNRRCALVRLWNGKVVTAFIPGIGHNLQEHSRVWVEGGRKKDLGIVRAKVMRGILDCAPVKKEEQKHK</sequence>
<dbReference type="InterPro" id="IPR005679">
    <property type="entry name" value="Ribosomal_uS12_bac"/>
</dbReference>
<protein>
    <recommendedName>
        <fullName evidence="4">Small ribosomal subunit protein uS12m</fullName>
    </recommendedName>
</protein>
<evidence type="ECO:0000313" key="5">
    <source>
        <dbReference type="EMBL" id="KAI1723794.1"/>
    </source>
</evidence>
<evidence type="ECO:0000256" key="2">
    <source>
        <dbReference type="ARBA" id="ARBA00022980"/>
    </source>
</evidence>
<keyword evidence="3" id="KW-0687">Ribonucleoprotein</keyword>
<evidence type="ECO:0000256" key="3">
    <source>
        <dbReference type="ARBA" id="ARBA00023274"/>
    </source>
</evidence>
<dbReference type="Pfam" id="PF00164">
    <property type="entry name" value="Ribosom_S12_S23"/>
    <property type="match status" value="1"/>
</dbReference>